<dbReference type="InterPro" id="IPR036549">
    <property type="entry name" value="CX6/COA6-like_sf"/>
</dbReference>
<dbReference type="AlphaFoldDB" id="A0ABD1CIV6"/>
<evidence type="ECO:0000313" key="4">
    <source>
        <dbReference type="EMBL" id="KAL1376258.1"/>
    </source>
</evidence>
<dbReference type="GO" id="GO:0005739">
    <property type="term" value="C:mitochondrion"/>
    <property type="evidence" value="ECO:0007669"/>
    <property type="project" value="UniProtKB-SubCell"/>
</dbReference>
<accession>A0ABD1CIV6</accession>
<dbReference type="Gene3D" id="1.10.10.140">
    <property type="entry name" value="Cytochrome c oxidase, subunit VIb"/>
    <property type="match status" value="1"/>
</dbReference>
<dbReference type="EMBL" id="JBEHCU010011806">
    <property type="protein sequence ID" value="KAL1376258.1"/>
    <property type="molecule type" value="Genomic_DNA"/>
</dbReference>
<dbReference type="InterPro" id="IPR042289">
    <property type="entry name" value="COA6"/>
</dbReference>
<dbReference type="PANTHER" id="PTHR46690:SF1">
    <property type="entry name" value="CYTOCHROME C OXIDASE ASSEMBLY FACTOR 6 HOMOLOG"/>
    <property type="match status" value="1"/>
</dbReference>
<sequence>MAYLVKFTATAPDKMTFPDKETRAACWAARDEYWACLEQHAPMHSSTSGQPEPKQCVALRKLYEKGCPGQWVKHFDRKRTFEQFKAKMAKGYEPLNEQQQQK</sequence>
<evidence type="ECO:0000313" key="5">
    <source>
        <dbReference type="Proteomes" id="UP001562425"/>
    </source>
</evidence>
<organism evidence="4 5">
    <name type="scientific">Culex pipiens pipiens</name>
    <name type="common">Northern house mosquito</name>
    <dbReference type="NCBI Taxonomy" id="38569"/>
    <lineage>
        <taxon>Eukaryota</taxon>
        <taxon>Metazoa</taxon>
        <taxon>Ecdysozoa</taxon>
        <taxon>Arthropoda</taxon>
        <taxon>Hexapoda</taxon>
        <taxon>Insecta</taxon>
        <taxon>Pterygota</taxon>
        <taxon>Neoptera</taxon>
        <taxon>Endopterygota</taxon>
        <taxon>Diptera</taxon>
        <taxon>Nematocera</taxon>
        <taxon>Culicoidea</taxon>
        <taxon>Culicidae</taxon>
        <taxon>Culicinae</taxon>
        <taxon>Culicini</taxon>
        <taxon>Culex</taxon>
        <taxon>Culex</taxon>
    </lineage>
</organism>
<keyword evidence="2" id="KW-0496">Mitochondrion</keyword>
<evidence type="ECO:0000256" key="2">
    <source>
        <dbReference type="ARBA" id="ARBA00023128"/>
    </source>
</evidence>
<comment type="subcellular location">
    <subcellularLocation>
        <location evidence="1">Mitochondrion</location>
    </subcellularLocation>
</comment>
<protein>
    <recommendedName>
        <fullName evidence="6">Cytochrome c oxidase assembly factor 6</fullName>
    </recommendedName>
</protein>
<evidence type="ECO:0000256" key="1">
    <source>
        <dbReference type="ARBA" id="ARBA00004173"/>
    </source>
</evidence>
<dbReference type="InterPro" id="IPR048280">
    <property type="entry name" value="COX6B-like"/>
</dbReference>
<dbReference type="PANTHER" id="PTHR46690">
    <property type="entry name" value="CYTOCHROME C OXIDASE ASSEMBLY FACTOR 6 HOMOLOG"/>
    <property type="match status" value="1"/>
</dbReference>
<dbReference type="Proteomes" id="UP001562425">
    <property type="component" value="Unassembled WGS sequence"/>
</dbReference>
<name>A0ABD1CIV6_CULPP</name>
<dbReference type="Pfam" id="PF02297">
    <property type="entry name" value="COX6B"/>
    <property type="match status" value="1"/>
</dbReference>
<dbReference type="SUPFAM" id="SSF47694">
    <property type="entry name" value="Cytochrome c oxidase subunit h"/>
    <property type="match status" value="1"/>
</dbReference>
<reference evidence="4 5" key="1">
    <citation type="submission" date="2024-05" db="EMBL/GenBank/DDBJ databases">
        <title>Culex pipiens pipiens assembly and annotation.</title>
        <authorList>
            <person name="Alout H."/>
            <person name="Durand T."/>
        </authorList>
    </citation>
    <scope>NUCLEOTIDE SEQUENCE [LARGE SCALE GENOMIC DNA]</scope>
    <source>
        <strain evidence="4">HA-2024</strain>
        <tissue evidence="4">Whole body</tissue>
    </source>
</reference>
<gene>
    <name evidence="4" type="ORF">pipiens_016998</name>
</gene>
<evidence type="ECO:0000256" key="3">
    <source>
        <dbReference type="ARBA" id="ARBA00023157"/>
    </source>
</evidence>
<evidence type="ECO:0008006" key="6">
    <source>
        <dbReference type="Google" id="ProtNLM"/>
    </source>
</evidence>
<keyword evidence="3" id="KW-1015">Disulfide bond</keyword>
<keyword evidence="5" id="KW-1185">Reference proteome</keyword>
<comment type="caution">
    <text evidence="4">The sequence shown here is derived from an EMBL/GenBank/DDBJ whole genome shotgun (WGS) entry which is preliminary data.</text>
</comment>
<proteinExistence type="predicted"/>